<comment type="caution">
    <text evidence="13">The sequence shown here is derived from an EMBL/GenBank/DDBJ whole genome shotgun (WGS) entry which is preliminary data.</text>
</comment>
<dbReference type="Pfam" id="PF02270">
    <property type="entry name" value="TFIIF_beta"/>
    <property type="match status" value="1"/>
</dbReference>
<dbReference type="Gene3D" id="1.10.10.10">
    <property type="entry name" value="Winged helix-like DNA-binding domain superfamily/Winged helix DNA-binding domain"/>
    <property type="match status" value="1"/>
</dbReference>
<dbReference type="GO" id="GO:0006367">
    <property type="term" value="P:transcription initiation at RNA polymerase II promoter"/>
    <property type="evidence" value="ECO:0007669"/>
    <property type="project" value="InterPro"/>
</dbReference>
<evidence type="ECO:0000259" key="12">
    <source>
        <dbReference type="Pfam" id="PF17683"/>
    </source>
</evidence>
<keyword evidence="5" id="KW-0238">DNA-binding</keyword>
<evidence type="ECO:0000259" key="11">
    <source>
        <dbReference type="Pfam" id="PF02270"/>
    </source>
</evidence>
<evidence type="ECO:0000256" key="2">
    <source>
        <dbReference type="ARBA" id="ARBA00009543"/>
    </source>
</evidence>
<dbReference type="InterPro" id="IPR040450">
    <property type="entry name" value="TFIIF_beta_HTH"/>
</dbReference>
<evidence type="ECO:0000256" key="3">
    <source>
        <dbReference type="ARBA" id="ARBA00021453"/>
    </source>
</evidence>
<accession>A0AA40F5Q4</accession>
<proteinExistence type="inferred from homology"/>
<feature type="region of interest" description="Disordered" evidence="10">
    <location>
        <begin position="326"/>
        <end position="357"/>
    </location>
</feature>
<evidence type="ECO:0000256" key="4">
    <source>
        <dbReference type="ARBA" id="ARBA00023015"/>
    </source>
</evidence>
<keyword evidence="6" id="KW-0804">Transcription</keyword>
<feature type="domain" description="TFIIF beta subunit N-terminal" evidence="12">
    <location>
        <begin position="41"/>
        <end position="189"/>
    </location>
</feature>
<dbReference type="GO" id="GO:0005674">
    <property type="term" value="C:transcription factor TFIIF complex"/>
    <property type="evidence" value="ECO:0007669"/>
    <property type="project" value="InterPro"/>
</dbReference>
<evidence type="ECO:0000256" key="9">
    <source>
        <dbReference type="ARBA" id="ARBA00081863"/>
    </source>
</evidence>
<protein>
    <recommendedName>
        <fullName evidence="3">Transcription initiation factor IIF subunit beta</fullName>
    </recommendedName>
    <alternativeName>
        <fullName evidence="9">TFIIF medium subunit</fullName>
    </alternativeName>
    <alternativeName>
        <fullName evidence="8">TFIIF-beta</fullName>
    </alternativeName>
</protein>
<evidence type="ECO:0000256" key="8">
    <source>
        <dbReference type="ARBA" id="ARBA00081473"/>
    </source>
</evidence>
<keyword evidence="14" id="KW-1185">Reference proteome</keyword>
<evidence type="ECO:0000256" key="1">
    <source>
        <dbReference type="ARBA" id="ARBA00004123"/>
    </source>
</evidence>
<reference evidence="13" key="1">
    <citation type="submission" date="2023-06" db="EMBL/GenBank/DDBJ databases">
        <title>Genome-scale phylogeny and comparative genomics of the fungal order Sordariales.</title>
        <authorList>
            <consortium name="Lawrence Berkeley National Laboratory"/>
            <person name="Hensen N."/>
            <person name="Bonometti L."/>
            <person name="Westerberg I."/>
            <person name="Brannstrom I.O."/>
            <person name="Guillou S."/>
            <person name="Cros-Aarteil S."/>
            <person name="Calhoun S."/>
            <person name="Haridas S."/>
            <person name="Kuo A."/>
            <person name="Mondo S."/>
            <person name="Pangilinan J."/>
            <person name="Riley R."/>
            <person name="LaButti K."/>
            <person name="Andreopoulos B."/>
            <person name="Lipzen A."/>
            <person name="Chen C."/>
            <person name="Yanf M."/>
            <person name="Daum C."/>
            <person name="Ng V."/>
            <person name="Clum A."/>
            <person name="Steindorff A."/>
            <person name="Ohm R."/>
            <person name="Martin F."/>
            <person name="Silar P."/>
            <person name="Natvig D."/>
            <person name="Lalanne C."/>
            <person name="Gautier V."/>
            <person name="Ament-velasquez S.L."/>
            <person name="Kruys A."/>
            <person name="Hutchinson M.I."/>
            <person name="Powell A.J."/>
            <person name="Barry K."/>
            <person name="Miller A.N."/>
            <person name="Grigoriev I.V."/>
            <person name="Debuchy R."/>
            <person name="Gladieux P."/>
            <person name="Thoren M.H."/>
            <person name="Johannesson H."/>
        </authorList>
    </citation>
    <scope>NUCLEOTIDE SEQUENCE</scope>
    <source>
        <strain evidence="13">SMH3187-1</strain>
    </source>
</reference>
<dbReference type="SUPFAM" id="SSF46785">
    <property type="entry name" value="Winged helix' DNA-binding domain"/>
    <property type="match status" value="1"/>
</dbReference>
<feature type="compositionally biased region" description="Acidic residues" evidence="10">
    <location>
        <begin position="338"/>
        <end position="351"/>
    </location>
</feature>
<dbReference type="PANTHER" id="PTHR10445">
    <property type="entry name" value="GENERAL TRANSCRIPTION FACTOR IIF SUBUNIT 2"/>
    <property type="match status" value="1"/>
</dbReference>
<dbReference type="AlphaFoldDB" id="A0AA40F5Q4"/>
<gene>
    <name evidence="13" type="ORF">B0T18DRAFT_74930</name>
</gene>
<dbReference type="InterPro" id="IPR003196">
    <property type="entry name" value="TFIIF_beta"/>
</dbReference>
<dbReference type="GO" id="GO:0003677">
    <property type="term" value="F:DNA binding"/>
    <property type="evidence" value="ECO:0007669"/>
    <property type="project" value="UniProtKB-KW"/>
</dbReference>
<dbReference type="FunFam" id="1.10.10.10:FF:000035">
    <property type="entry name" value="General transcription factor IIF subunit 2"/>
    <property type="match status" value="1"/>
</dbReference>
<comment type="subcellular location">
    <subcellularLocation>
        <location evidence="1">Nucleus</location>
    </subcellularLocation>
</comment>
<feature type="compositionally biased region" description="Low complexity" evidence="10">
    <location>
        <begin position="327"/>
        <end position="337"/>
    </location>
</feature>
<sequence length="357" mass="40580">MAEPVRIKPEPEAGSPFAEDELDESTDLEFYDKTFQEDTYSRMYLARLPASLWKAWAELDDDEEIEIGKIRQWAQPNGKLKVQMLLRSDLEPHRMLPKEYNMDITSLDVRNTFIFSEQDLPSYAAKNKERAAALAQGIPAHLLRQKQTSKETQPSDRAGRRPGPYTRRAIPKKTTIAGKVKHEVQCTPVENAETNHLLGLRAVELQAPKAKIKIEGKLPPTAPMNQADEWKGFVKTTDTKLSKAKKMENKTARWPENQVIDALVEAFSQYRYWSIKTLRSRIPQPDGYLRTCVEKIAKLHKSGPFANHWQLRDEYQGMIAEKGFSQPANDAALPAADGDLDSDEDDEDINMEDVVVS</sequence>
<dbReference type="Pfam" id="PF17683">
    <property type="entry name" value="TFIIF_beta_N"/>
    <property type="match status" value="1"/>
</dbReference>
<organism evidence="13 14">
    <name type="scientific">Schizothecium vesticola</name>
    <dbReference type="NCBI Taxonomy" id="314040"/>
    <lineage>
        <taxon>Eukaryota</taxon>
        <taxon>Fungi</taxon>
        <taxon>Dikarya</taxon>
        <taxon>Ascomycota</taxon>
        <taxon>Pezizomycotina</taxon>
        <taxon>Sordariomycetes</taxon>
        <taxon>Sordariomycetidae</taxon>
        <taxon>Sordariales</taxon>
        <taxon>Schizotheciaceae</taxon>
        <taxon>Schizothecium</taxon>
    </lineage>
</organism>
<dbReference type="Proteomes" id="UP001172155">
    <property type="component" value="Unassembled WGS sequence"/>
</dbReference>
<comment type="similarity">
    <text evidence="2">Belongs to the TFIIF beta subunit family.</text>
</comment>
<evidence type="ECO:0000256" key="7">
    <source>
        <dbReference type="ARBA" id="ARBA00023242"/>
    </source>
</evidence>
<feature type="region of interest" description="Disordered" evidence="10">
    <location>
        <begin position="1"/>
        <end position="22"/>
    </location>
</feature>
<dbReference type="InterPro" id="IPR040504">
    <property type="entry name" value="TFIIF_beta_N"/>
</dbReference>
<evidence type="ECO:0000256" key="6">
    <source>
        <dbReference type="ARBA" id="ARBA00023163"/>
    </source>
</evidence>
<feature type="region of interest" description="Disordered" evidence="10">
    <location>
        <begin position="139"/>
        <end position="167"/>
    </location>
</feature>
<keyword evidence="4" id="KW-0805">Transcription regulation</keyword>
<dbReference type="EMBL" id="JAUKUD010000002">
    <property type="protein sequence ID" value="KAK0751688.1"/>
    <property type="molecule type" value="Genomic_DNA"/>
</dbReference>
<name>A0AA40F5Q4_9PEZI</name>
<dbReference type="InterPro" id="IPR036390">
    <property type="entry name" value="WH_DNA-bd_sf"/>
</dbReference>
<evidence type="ECO:0000256" key="5">
    <source>
        <dbReference type="ARBA" id="ARBA00023125"/>
    </source>
</evidence>
<keyword evidence="7" id="KW-0539">Nucleus</keyword>
<feature type="domain" description="TFIIF beta subunit HTH" evidence="11">
    <location>
        <begin position="252"/>
        <end position="316"/>
    </location>
</feature>
<evidence type="ECO:0000313" key="13">
    <source>
        <dbReference type="EMBL" id="KAK0751688.1"/>
    </source>
</evidence>
<dbReference type="InterPro" id="IPR036388">
    <property type="entry name" value="WH-like_DNA-bd_sf"/>
</dbReference>
<dbReference type="CDD" id="cd07980">
    <property type="entry name" value="TFIIF_beta"/>
    <property type="match status" value="1"/>
</dbReference>
<dbReference type="SUPFAM" id="SSF50916">
    <property type="entry name" value="Rap30/74 interaction domains"/>
    <property type="match status" value="1"/>
</dbReference>
<evidence type="ECO:0000256" key="10">
    <source>
        <dbReference type="SAM" id="MobiDB-lite"/>
    </source>
</evidence>
<evidence type="ECO:0000313" key="14">
    <source>
        <dbReference type="Proteomes" id="UP001172155"/>
    </source>
</evidence>
<dbReference type="PANTHER" id="PTHR10445:SF0">
    <property type="entry name" value="GENERAL TRANSCRIPTION FACTOR IIF SUBUNIT 2"/>
    <property type="match status" value="1"/>
</dbReference>
<feature type="compositionally biased region" description="Basic and acidic residues" evidence="10">
    <location>
        <begin position="1"/>
        <end position="11"/>
    </location>
</feature>
<dbReference type="InterPro" id="IPR011039">
    <property type="entry name" value="TFIIF_interaction"/>
</dbReference>